<keyword evidence="6" id="KW-0249">Electron transport</keyword>
<evidence type="ECO:0000256" key="3">
    <source>
        <dbReference type="ARBA" id="ARBA00022617"/>
    </source>
</evidence>
<feature type="binding site" description="axial binding residue" evidence="9">
    <location>
        <position position="184"/>
    </location>
    <ligand>
        <name>heme c</name>
        <dbReference type="ChEBI" id="CHEBI:61717"/>
        <label>2</label>
    </ligand>
    <ligandPart>
        <name>Fe</name>
        <dbReference type="ChEBI" id="CHEBI:18248"/>
    </ligandPart>
</feature>
<comment type="PTM">
    <text evidence="8">Binds 2 heme c groups covalently per subunit.</text>
</comment>
<dbReference type="PIRSF" id="PIRSF000005">
    <property type="entry name" value="Cytochrome_c4"/>
    <property type="match status" value="1"/>
</dbReference>
<dbReference type="Gene3D" id="1.10.760.10">
    <property type="entry name" value="Cytochrome c-like domain"/>
    <property type="match status" value="2"/>
</dbReference>
<comment type="subcellular location">
    <subcellularLocation>
        <location evidence="1">Periplasm</location>
    </subcellularLocation>
</comment>
<name>A0A2U8GPC1_9RHOO</name>
<dbReference type="PROSITE" id="PS51007">
    <property type="entry name" value="CYTC"/>
    <property type="match status" value="2"/>
</dbReference>
<dbReference type="Pfam" id="PF00034">
    <property type="entry name" value="Cytochrom_C"/>
    <property type="match status" value="2"/>
</dbReference>
<evidence type="ECO:0000256" key="4">
    <source>
        <dbReference type="ARBA" id="ARBA00022723"/>
    </source>
</evidence>
<dbReference type="SUPFAM" id="SSF46626">
    <property type="entry name" value="Cytochrome c"/>
    <property type="match status" value="2"/>
</dbReference>
<dbReference type="InterPro" id="IPR024167">
    <property type="entry name" value="Cytochrome_c4-like"/>
</dbReference>
<keyword evidence="5" id="KW-0574">Periplasm</keyword>
<dbReference type="InterPro" id="IPR036909">
    <property type="entry name" value="Cyt_c-like_dom_sf"/>
</dbReference>
<organism evidence="12 13">
    <name type="scientific">Parazoarcus communis</name>
    <dbReference type="NCBI Taxonomy" id="41977"/>
    <lineage>
        <taxon>Bacteria</taxon>
        <taxon>Pseudomonadati</taxon>
        <taxon>Pseudomonadota</taxon>
        <taxon>Betaproteobacteria</taxon>
        <taxon>Rhodocyclales</taxon>
        <taxon>Zoogloeaceae</taxon>
        <taxon>Parazoarcus</taxon>
    </lineage>
</organism>
<dbReference type="GO" id="GO:0009055">
    <property type="term" value="F:electron transfer activity"/>
    <property type="evidence" value="ECO:0007669"/>
    <property type="project" value="InterPro"/>
</dbReference>
<dbReference type="InterPro" id="IPR050597">
    <property type="entry name" value="Cytochrome_c_Oxidase_Subunit"/>
</dbReference>
<evidence type="ECO:0000256" key="8">
    <source>
        <dbReference type="PIRSR" id="PIRSR000005-1"/>
    </source>
</evidence>
<dbReference type="Proteomes" id="UP000244930">
    <property type="component" value="Chromosome"/>
</dbReference>
<evidence type="ECO:0000256" key="1">
    <source>
        <dbReference type="ARBA" id="ARBA00004418"/>
    </source>
</evidence>
<feature type="chain" id="PRO_5015938593" evidence="10">
    <location>
        <begin position="25"/>
        <end position="207"/>
    </location>
</feature>
<feature type="binding site" description="covalent" evidence="8">
    <location>
        <position position="143"/>
    </location>
    <ligand>
        <name>heme c</name>
        <dbReference type="ChEBI" id="CHEBI:61717"/>
        <label>2</label>
    </ligand>
</feature>
<dbReference type="GO" id="GO:0020037">
    <property type="term" value="F:heme binding"/>
    <property type="evidence" value="ECO:0007669"/>
    <property type="project" value="InterPro"/>
</dbReference>
<dbReference type="PANTHER" id="PTHR33751:SF9">
    <property type="entry name" value="CYTOCHROME C4"/>
    <property type="match status" value="1"/>
</dbReference>
<evidence type="ECO:0000313" key="13">
    <source>
        <dbReference type="Proteomes" id="UP000244930"/>
    </source>
</evidence>
<dbReference type="GO" id="GO:0005506">
    <property type="term" value="F:iron ion binding"/>
    <property type="evidence" value="ECO:0007669"/>
    <property type="project" value="InterPro"/>
</dbReference>
<dbReference type="PANTHER" id="PTHR33751">
    <property type="entry name" value="CBB3-TYPE CYTOCHROME C OXIDASE SUBUNIT FIXP"/>
    <property type="match status" value="1"/>
</dbReference>
<dbReference type="EMBL" id="CP022187">
    <property type="protein sequence ID" value="AWI75477.1"/>
    <property type="molecule type" value="Genomic_DNA"/>
</dbReference>
<evidence type="ECO:0000256" key="6">
    <source>
        <dbReference type="ARBA" id="ARBA00022982"/>
    </source>
</evidence>
<feature type="domain" description="Cytochrome c" evidence="11">
    <location>
        <begin position="30"/>
        <end position="109"/>
    </location>
</feature>
<feature type="binding site" description="axial binding residue" evidence="9">
    <location>
        <position position="86"/>
    </location>
    <ligand>
        <name>heme c</name>
        <dbReference type="ChEBI" id="CHEBI:61717"/>
        <label>1</label>
    </ligand>
    <ligandPart>
        <name>Fe</name>
        <dbReference type="ChEBI" id="CHEBI:18248"/>
    </ligandPart>
</feature>
<keyword evidence="4 9" id="KW-0479">Metal-binding</keyword>
<keyword evidence="7 9" id="KW-0408">Iron</keyword>
<feature type="binding site" description="covalent" evidence="8">
    <location>
        <position position="46"/>
    </location>
    <ligand>
        <name>heme c</name>
        <dbReference type="ChEBI" id="CHEBI:61717"/>
        <label>1</label>
    </ligand>
</feature>
<sequence length="207" mass="22866">MMSHWKYAVISSLLALCVSSAARAADFPEVDLARAEEINMGRCFLCHGVEGESTTALYPRLAGQHYQYIAKQLADFKAGRRQSDTMVNMAADLAPEEMLALGVYFEKKPTRAQDVQDGELAAIGRFIFLRGNEYSGVAACASCHGERGLGTSQLPRLAGQVPQYIERQLRSFNTRNRTNDNAVMHSIASRLTELEIRSVALYISSLN</sequence>
<feature type="binding site" description="axial binding residue" evidence="9">
    <location>
        <position position="144"/>
    </location>
    <ligand>
        <name>heme c</name>
        <dbReference type="ChEBI" id="CHEBI:61717"/>
        <label>2</label>
    </ligand>
    <ligandPart>
        <name>Fe</name>
        <dbReference type="ChEBI" id="CHEBI:18248"/>
    </ligandPart>
</feature>
<keyword evidence="2" id="KW-0813">Transport</keyword>
<feature type="domain" description="Cytochrome c" evidence="11">
    <location>
        <begin position="119"/>
        <end position="207"/>
    </location>
</feature>
<dbReference type="GO" id="GO:0042597">
    <property type="term" value="C:periplasmic space"/>
    <property type="evidence" value="ECO:0007669"/>
    <property type="project" value="UniProtKB-SubCell"/>
</dbReference>
<keyword evidence="13" id="KW-1185">Reference proteome</keyword>
<evidence type="ECO:0000256" key="2">
    <source>
        <dbReference type="ARBA" id="ARBA00022448"/>
    </source>
</evidence>
<dbReference type="InterPro" id="IPR009056">
    <property type="entry name" value="Cyt_c-like_dom"/>
</dbReference>
<accession>A0A2U8GPC1</accession>
<protein>
    <submittedName>
        <fullName evidence="12">Cytochrome c, class I</fullName>
    </submittedName>
</protein>
<proteinExistence type="predicted"/>
<dbReference type="KEGG" id="acom:CEW83_09850"/>
<evidence type="ECO:0000259" key="11">
    <source>
        <dbReference type="PROSITE" id="PS51007"/>
    </source>
</evidence>
<keyword evidence="10" id="KW-0732">Signal</keyword>
<evidence type="ECO:0000313" key="12">
    <source>
        <dbReference type="EMBL" id="AWI75477.1"/>
    </source>
</evidence>
<evidence type="ECO:0000256" key="5">
    <source>
        <dbReference type="ARBA" id="ARBA00022764"/>
    </source>
</evidence>
<gene>
    <name evidence="12" type="ORF">CEW83_09850</name>
</gene>
<keyword evidence="3 8" id="KW-0349">Heme</keyword>
<evidence type="ECO:0000256" key="9">
    <source>
        <dbReference type="PIRSR" id="PIRSR000005-2"/>
    </source>
</evidence>
<evidence type="ECO:0000256" key="10">
    <source>
        <dbReference type="SAM" id="SignalP"/>
    </source>
</evidence>
<reference evidence="12 13" key="1">
    <citation type="submission" date="2017-06" db="EMBL/GenBank/DDBJ databases">
        <title>Azoarcus.</title>
        <authorList>
            <person name="Woo J.-H."/>
            <person name="Kim H.-S."/>
        </authorList>
    </citation>
    <scope>NUCLEOTIDE SEQUENCE [LARGE SCALE GENOMIC DNA]</scope>
    <source>
        <strain evidence="12 13">TSPY31</strain>
    </source>
</reference>
<feature type="binding site" description="axial binding residue" evidence="9">
    <location>
        <position position="47"/>
    </location>
    <ligand>
        <name>heme c</name>
        <dbReference type="ChEBI" id="CHEBI:61717"/>
        <label>1</label>
    </ligand>
    <ligandPart>
        <name>Fe</name>
        <dbReference type="ChEBI" id="CHEBI:18248"/>
    </ligandPart>
</feature>
<feature type="signal peptide" evidence="10">
    <location>
        <begin position="1"/>
        <end position="24"/>
    </location>
</feature>
<dbReference type="AlphaFoldDB" id="A0A2U8GPC1"/>
<feature type="binding site" description="covalent" evidence="8">
    <location>
        <position position="140"/>
    </location>
    <ligand>
        <name>heme c</name>
        <dbReference type="ChEBI" id="CHEBI:61717"/>
        <label>2</label>
    </ligand>
</feature>
<feature type="binding site" description="covalent" evidence="8">
    <location>
        <position position="43"/>
    </location>
    <ligand>
        <name>heme c</name>
        <dbReference type="ChEBI" id="CHEBI:61717"/>
        <label>1</label>
    </ligand>
</feature>
<evidence type="ECO:0000256" key="7">
    <source>
        <dbReference type="ARBA" id="ARBA00023004"/>
    </source>
</evidence>